<comment type="similarity">
    <text evidence="1">Belongs to the YciI family.</text>
</comment>
<evidence type="ECO:0000256" key="1">
    <source>
        <dbReference type="ARBA" id="ARBA00007689"/>
    </source>
</evidence>
<dbReference type="Gene3D" id="3.30.70.1060">
    <property type="entry name" value="Dimeric alpha+beta barrel"/>
    <property type="match status" value="1"/>
</dbReference>
<proteinExistence type="inferred from homology"/>
<evidence type="ECO:0000313" key="4">
    <source>
        <dbReference type="Proteomes" id="UP001589709"/>
    </source>
</evidence>
<dbReference type="PANTHER" id="PTHR37828">
    <property type="entry name" value="GSR2449 PROTEIN"/>
    <property type="match status" value="1"/>
</dbReference>
<comment type="caution">
    <text evidence="3">The sequence shown here is derived from an EMBL/GenBank/DDBJ whole genome shotgun (WGS) entry which is preliminary data.</text>
</comment>
<dbReference type="Proteomes" id="UP001589709">
    <property type="component" value="Unassembled WGS sequence"/>
</dbReference>
<feature type="domain" description="YCII-related" evidence="2">
    <location>
        <begin position="1"/>
        <end position="85"/>
    </location>
</feature>
<evidence type="ECO:0000313" key="3">
    <source>
        <dbReference type="EMBL" id="MFB9462795.1"/>
    </source>
</evidence>
<accession>A0ABV5MXN8</accession>
<dbReference type="SUPFAM" id="SSF54909">
    <property type="entry name" value="Dimeric alpha+beta barrel"/>
    <property type="match status" value="1"/>
</dbReference>
<keyword evidence="4" id="KW-1185">Reference proteome</keyword>
<organism evidence="3 4">
    <name type="scientific">Streptomyces cinereospinus</name>
    <dbReference type="NCBI Taxonomy" id="285561"/>
    <lineage>
        <taxon>Bacteria</taxon>
        <taxon>Bacillati</taxon>
        <taxon>Actinomycetota</taxon>
        <taxon>Actinomycetes</taxon>
        <taxon>Kitasatosporales</taxon>
        <taxon>Streptomycetaceae</taxon>
        <taxon>Streptomyces</taxon>
    </lineage>
</organism>
<sequence>MAFFVVTYTHPDTKRWNEHVAAHVDWLAERLDDGSLKASGPFLQTPLKSALLILTADSRQAAIDLIATDPFMSEGLITDCTVTEWDPIFGTYNSDSSMPTAG</sequence>
<name>A0ABV5MXN8_9ACTN</name>
<gene>
    <name evidence="3" type="ORF">ACFF45_08770</name>
</gene>
<dbReference type="RefSeq" id="WP_381344203.1">
    <property type="nucleotide sequence ID" value="NZ_JBHMCY010000012.1"/>
</dbReference>
<dbReference type="EMBL" id="JBHMCY010000012">
    <property type="protein sequence ID" value="MFB9462795.1"/>
    <property type="molecule type" value="Genomic_DNA"/>
</dbReference>
<dbReference type="InterPro" id="IPR011008">
    <property type="entry name" value="Dimeric_a/b-barrel"/>
</dbReference>
<protein>
    <submittedName>
        <fullName evidence="3">YciI family protein</fullName>
    </submittedName>
</protein>
<dbReference type="Pfam" id="PF03795">
    <property type="entry name" value="YCII"/>
    <property type="match status" value="1"/>
</dbReference>
<reference evidence="3 4" key="1">
    <citation type="submission" date="2024-09" db="EMBL/GenBank/DDBJ databases">
        <authorList>
            <person name="Sun Q."/>
            <person name="Mori K."/>
        </authorList>
    </citation>
    <scope>NUCLEOTIDE SEQUENCE [LARGE SCALE GENOMIC DNA]</scope>
    <source>
        <strain evidence="3 4">JCM 6917</strain>
    </source>
</reference>
<evidence type="ECO:0000259" key="2">
    <source>
        <dbReference type="Pfam" id="PF03795"/>
    </source>
</evidence>
<dbReference type="PANTHER" id="PTHR37828:SF1">
    <property type="entry name" value="YCII-RELATED DOMAIN-CONTAINING PROTEIN"/>
    <property type="match status" value="1"/>
</dbReference>
<dbReference type="InterPro" id="IPR005545">
    <property type="entry name" value="YCII"/>
</dbReference>